<comment type="similarity">
    <text evidence="1 4">Belongs to the D-isomer specific 2-hydroxyacid dehydrogenase family.</text>
</comment>
<name>A0A7W8ZJ92_9SPHI</name>
<comment type="caution">
    <text evidence="7">The sequence shown here is derived from an EMBL/GenBank/DDBJ whole genome shotgun (WGS) entry which is preliminary data.</text>
</comment>
<evidence type="ECO:0000256" key="1">
    <source>
        <dbReference type="ARBA" id="ARBA00005854"/>
    </source>
</evidence>
<protein>
    <submittedName>
        <fullName evidence="7">D-lactate dehydrogenase</fullName>
        <ecNumber evidence="7">1.1.1.28</ecNumber>
    </submittedName>
</protein>
<organism evidence="7 8">
    <name type="scientific">Pedobacter cryoconitis</name>
    <dbReference type="NCBI Taxonomy" id="188932"/>
    <lineage>
        <taxon>Bacteria</taxon>
        <taxon>Pseudomonadati</taxon>
        <taxon>Bacteroidota</taxon>
        <taxon>Sphingobacteriia</taxon>
        <taxon>Sphingobacteriales</taxon>
        <taxon>Sphingobacteriaceae</taxon>
        <taxon>Pedobacter</taxon>
    </lineage>
</organism>
<evidence type="ECO:0000256" key="2">
    <source>
        <dbReference type="ARBA" id="ARBA00023002"/>
    </source>
</evidence>
<evidence type="ECO:0000256" key="4">
    <source>
        <dbReference type="RuleBase" id="RU003719"/>
    </source>
</evidence>
<dbReference type="InterPro" id="IPR058205">
    <property type="entry name" value="D-LDH-like"/>
</dbReference>
<dbReference type="Gene3D" id="3.40.50.720">
    <property type="entry name" value="NAD(P)-binding Rossmann-like Domain"/>
    <property type="match status" value="2"/>
</dbReference>
<dbReference type="SUPFAM" id="SSF52283">
    <property type="entry name" value="Formate/glycerate dehydrogenase catalytic domain-like"/>
    <property type="match status" value="1"/>
</dbReference>
<gene>
    <name evidence="7" type="ORF">HDE68_000698</name>
</gene>
<dbReference type="CDD" id="cd12183">
    <property type="entry name" value="LDH_like_2"/>
    <property type="match status" value="1"/>
</dbReference>
<dbReference type="Pfam" id="PF00389">
    <property type="entry name" value="2-Hacid_dh"/>
    <property type="match status" value="1"/>
</dbReference>
<dbReference type="PANTHER" id="PTHR43026:SF1">
    <property type="entry name" value="2-HYDROXYACID DEHYDROGENASE HOMOLOG 1-RELATED"/>
    <property type="match status" value="1"/>
</dbReference>
<dbReference type="InterPro" id="IPR006140">
    <property type="entry name" value="D-isomer_DH_NAD-bd"/>
</dbReference>
<evidence type="ECO:0000259" key="5">
    <source>
        <dbReference type="Pfam" id="PF00389"/>
    </source>
</evidence>
<dbReference type="PROSITE" id="PS00671">
    <property type="entry name" value="D_2_HYDROXYACID_DH_3"/>
    <property type="match status" value="1"/>
</dbReference>
<dbReference type="GO" id="GO:0051287">
    <property type="term" value="F:NAD binding"/>
    <property type="evidence" value="ECO:0007669"/>
    <property type="project" value="InterPro"/>
</dbReference>
<dbReference type="AlphaFoldDB" id="A0A7W8ZJ92"/>
<feature type="domain" description="D-isomer specific 2-hydroxyacid dehydrogenase NAD-binding" evidence="6">
    <location>
        <begin position="111"/>
        <end position="295"/>
    </location>
</feature>
<dbReference type="Proteomes" id="UP000537204">
    <property type="component" value="Unassembled WGS sequence"/>
</dbReference>
<dbReference type="EMBL" id="JACHCE010000001">
    <property type="protein sequence ID" value="MBB5634813.1"/>
    <property type="molecule type" value="Genomic_DNA"/>
</dbReference>
<reference evidence="7 8" key="1">
    <citation type="submission" date="2020-08" db="EMBL/GenBank/DDBJ databases">
        <title>Genomic Encyclopedia of Type Strains, Phase IV (KMG-V): Genome sequencing to study the core and pangenomes of soil and plant-associated prokaryotes.</title>
        <authorList>
            <person name="Whitman W."/>
        </authorList>
    </citation>
    <scope>NUCLEOTIDE SEQUENCE [LARGE SCALE GENOMIC DNA]</scope>
    <source>
        <strain evidence="7 8">S3M1</strain>
    </source>
</reference>
<evidence type="ECO:0000313" key="7">
    <source>
        <dbReference type="EMBL" id="MBB5634813.1"/>
    </source>
</evidence>
<dbReference type="Pfam" id="PF02826">
    <property type="entry name" value="2-Hacid_dh_C"/>
    <property type="match status" value="1"/>
</dbReference>
<dbReference type="InterPro" id="IPR006139">
    <property type="entry name" value="D-isomer_2_OHA_DH_cat_dom"/>
</dbReference>
<evidence type="ECO:0000256" key="3">
    <source>
        <dbReference type="ARBA" id="ARBA00023027"/>
    </source>
</evidence>
<proteinExistence type="inferred from homology"/>
<dbReference type="SUPFAM" id="SSF51735">
    <property type="entry name" value="NAD(P)-binding Rossmann-fold domains"/>
    <property type="match status" value="1"/>
</dbReference>
<dbReference type="InterPro" id="IPR029752">
    <property type="entry name" value="D-isomer_DH_CS1"/>
</dbReference>
<accession>A0A7W8ZJ92</accession>
<sequence length="334" mass="37100">MKVAVFSTQSYDKEYFNLVNEKFNHEFVFLEPSLNADTAILAKGCGGICAFVNDKVDEKTLEILHQSGVNTIVLRCAGFNQVDLEAAKKLGVKVYRVPSYSPEAVAEHATAMIMTLNRKTHKAYNRVREGNFSLERLIGFNLHGKIAGVIGLGQIGLAFAKIMHGFGCEVIAYDPVVEKTPSFIKLADLDTLMTTADLISIHCPLNEHTHHLMNRKRFDQMKKGAMLINTSRGAILDTHAAIEALKQGKLGYLGIDVYEQEDKLFFRDLSESLIEDEQILRLMSFSNVLITAHQGFFTTEALTEIAQTTLLNLSHAEDGFSDAEKSSADPNRLV</sequence>
<keyword evidence="3" id="KW-0520">NAD</keyword>
<keyword evidence="2 4" id="KW-0560">Oxidoreductase</keyword>
<dbReference type="PANTHER" id="PTHR43026">
    <property type="entry name" value="2-HYDROXYACID DEHYDROGENASE HOMOLOG 1-RELATED"/>
    <property type="match status" value="1"/>
</dbReference>
<evidence type="ECO:0000259" key="6">
    <source>
        <dbReference type="Pfam" id="PF02826"/>
    </source>
</evidence>
<dbReference type="GO" id="GO:0008720">
    <property type="term" value="F:D-lactate dehydrogenase (NAD+) activity"/>
    <property type="evidence" value="ECO:0007669"/>
    <property type="project" value="UniProtKB-EC"/>
</dbReference>
<dbReference type="RefSeq" id="WP_183878928.1">
    <property type="nucleotide sequence ID" value="NZ_JACHCE010000001.1"/>
</dbReference>
<feature type="domain" description="D-isomer specific 2-hydroxyacid dehydrogenase catalytic" evidence="5">
    <location>
        <begin position="3"/>
        <end position="319"/>
    </location>
</feature>
<dbReference type="EC" id="1.1.1.28" evidence="7"/>
<dbReference type="InterPro" id="IPR029753">
    <property type="entry name" value="D-isomer_DH_CS"/>
</dbReference>
<dbReference type="PROSITE" id="PS00065">
    <property type="entry name" value="D_2_HYDROXYACID_DH_1"/>
    <property type="match status" value="1"/>
</dbReference>
<dbReference type="InterPro" id="IPR036291">
    <property type="entry name" value="NAD(P)-bd_dom_sf"/>
</dbReference>
<evidence type="ECO:0000313" key="8">
    <source>
        <dbReference type="Proteomes" id="UP000537204"/>
    </source>
</evidence>